<reference evidence="2" key="1">
    <citation type="journal article" date="2006" name="PLoS Biol.">
        <title>Macronuclear genome sequence of the ciliate Tetrahymena thermophila, a model eukaryote.</title>
        <authorList>
            <person name="Eisen J.A."/>
            <person name="Coyne R.S."/>
            <person name="Wu M."/>
            <person name="Wu D."/>
            <person name="Thiagarajan M."/>
            <person name="Wortman J.R."/>
            <person name="Badger J.H."/>
            <person name="Ren Q."/>
            <person name="Amedeo P."/>
            <person name="Jones K.M."/>
            <person name="Tallon L.J."/>
            <person name="Delcher A.L."/>
            <person name="Salzberg S.L."/>
            <person name="Silva J.C."/>
            <person name="Haas B.J."/>
            <person name="Majoros W.H."/>
            <person name="Farzad M."/>
            <person name="Carlton J.M."/>
            <person name="Smith R.K. Jr."/>
            <person name="Garg J."/>
            <person name="Pearlman R.E."/>
            <person name="Karrer K.M."/>
            <person name="Sun L."/>
            <person name="Manning G."/>
            <person name="Elde N.C."/>
            <person name="Turkewitz A.P."/>
            <person name="Asai D.J."/>
            <person name="Wilkes D.E."/>
            <person name="Wang Y."/>
            <person name="Cai H."/>
            <person name="Collins K."/>
            <person name="Stewart B.A."/>
            <person name="Lee S.R."/>
            <person name="Wilamowska K."/>
            <person name="Weinberg Z."/>
            <person name="Ruzzo W.L."/>
            <person name="Wloga D."/>
            <person name="Gaertig J."/>
            <person name="Frankel J."/>
            <person name="Tsao C.-C."/>
            <person name="Gorovsky M.A."/>
            <person name="Keeling P.J."/>
            <person name="Waller R.F."/>
            <person name="Patron N.J."/>
            <person name="Cherry J.M."/>
            <person name="Stover N.A."/>
            <person name="Krieger C.J."/>
            <person name="del Toro C."/>
            <person name="Ryder H.F."/>
            <person name="Williamson S.C."/>
            <person name="Barbeau R.A."/>
            <person name="Hamilton E.P."/>
            <person name="Orias E."/>
        </authorList>
    </citation>
    <scope>NUCLEOTIDE SEQUENCE [LARGE SCALE GENOMIC DNA]</scope>
    <source>
        <strain evidence="2">SB210</strain>
    </source>
</reference>
<dbReference type="GeneID" id="24437914"/>
<evidence type="ECO:0000313" key="2">
    <source>
        <dbReference type="Proteomes" id="UP000009168"/>
    </source>
</evidence>
<proteinExistence type="predicted"/>
<evidence type="ECO:0000313" key="1">
    <source>
        <dbReference type="EMBL" id="EWS74740.1"/>
    </source>
</evidence>
<accession>W7X5U9</accession>
<dbReference type="RefSeq" id="XP_012652741.1">
    <property type="nucleotide sequence ID" value="XM_012797287.1"/>
</dbReference>
<dbReference type="AlphaFoldDB" id="W7X5U9"/>
<dbReference type="KEGG" id="tet:TTHERM_000227279"/>
<protein>
    <submittedName>
        <fullName evidence="1">Uncharacterized protein</fullName>
    </submittedName>
</protein>
<name>W7X5U9_TETTS</name>
<dbReference type="EMBL" id="GG662718">
    <property type="protein sequence ID" value="EWS74740.1"/>
    <property type="molecule type" value="Genomic_DNA"/>
</dbReference>
<dbReference type="Proteomes" id="UP000009168">
    <property type="component" value="Unassembled WGS sequence"/>
</dbReference>
<dbReference type="InParanoid" id="W7X5U9"/>
<organism evidence="1 2">
    <name type="scientific">Tetrahymena thermophila (strain SB210)</name>
    <dbReference type="NCBI Taxonomy" id="312017"/>
    <lineage>
        <taxon>Eukaryota</taxon>
        <taxon>Sar</taxon>
        <taxon>Alveolata</taxon>
        <taxon>Ciliophora</taxon>
        <taxon>Intramacronucleata</taxon>
        <taxon>Oligohymenophorea</taxon>
        <taxon>Hymenostomatida</taxon>
        <taxon>Tetrahymenina</taxon>
        <taxon>Tetrahymenidae</taxon>
        <taxon>Tetrahymena</taxon>
    </lineage>
</organism>
<keyword evidence="2" id="KW-1185">Reference proteome</keyword>
<sequence length="130" mass="15692">MIIINKNCNNQIVQRMPQKRRRLHLQATIGQDNNNKNAQQMNYLTYFKCSHLLHFLYQSLSQFCNIQIFKINHKLINTIHPYIFSKYFYSNSPNPTKQNKKYIHILILPKKYITQATTSIYLQIFIKQQR</sequence>
<gene>
    <name evidence="1" type="ORF">TTHERM_000227279</name>
</gene>